<dbReference type="Proteomes" id="UP000657918">
    <property type="component" value="Chromosome 8"/>
</dbReference>
<keyword evidence="2" id="KW-1185">Reference proteome</keyword>
<sequence>MVPAPSGKAFEWGLRLRVDDFSVAEYRKDTSAPVSRMYSRLITAASRTLSSTTVPSNKDDFYDSSTGCKLEFGPITPRKIDYLGTESFKNPQDLQFI</sequence>
<accession>A0A835MU89</accession>
<comment type="caution">
    <text evidence="1">The sequence shown here is derived from an EMBL/GenBank/DDBJ whole genome shotgun (WGS) entry which is preliminary data.</text>
</comment>
<gene>
    <name evidence="1" type="ORF">SADUNF_Sadunf08G0052400</name>
</gene>
<evidence type="ECO:0000313" key="1">
    <source>
        <dbReference type="EMBL" id="KAF9676909.1"/>
    </source>
</evidence>
<dbReference type="EMBL" id="JADGMS010000008">
    <property type="protein sequence ID" value="KAF9676909.1"/>
    <property type="molecule type" value="Genomic_DNA"/>
</dbReference>
<dbReference type="AlphaFoldDB" id="A0A835MU89"/>
<name>A0A835MU89_9ROSI</name>
<organism evidence="1 2">
    <name type="scientific">Salix dunnii</name>
    <dbReference type="NCBI Taxonomy" id="1413687"/>
    <lineage>
        <taxon>Eukaryota</taxon>
        <taxon>Viridiplantae</taxon>
        <taxon>Streptophyta</taxon>
        <taxon>Embryophyta</taxon>
        <taxon>Tracheophyta</taxon>
        <taxon>Spermatophyta</taxon>
        <taxon>Magnoliopsida</taxon>
        <taxon>eudicotyledons</taxon>
        <taxon>Gunneridae</taxon>
        <taxon>Pentapetalae</taxon>
        <taxon>rosids</taxon>
        <taxon>fabids</taxon>
        <taxon>Malpighiales</taxon>
        <taxon>Salicaceae</taxon>
        <taxon>Saliceae</taxon>
        <taxon>Salix</taxon>
    </lineage>
</organism>
<protein>
    <submittedName>
        <fullName evidence="1">Uncharacterized protein</fullName>
    </submittedName>
</protein>
<evidence type="ECO:0000313" key="2">
    <source>
        <dbReference type="Proteomes" id="UP000657918"/>
    </source>
</evidence>
<dbReference type="OrthoDB" id="10256771at2759"/>
<proteinExistence type="predicted"/>
<reference evidence="1 2" key="1">
    <citation type="submission" date="2020-10" db="EMBL/GenBank/DDBJ databases">
        <title>Plant Genome Project.</title>
        <authorList>
            <person name="Zhang R.-G."/>
        </authorList>
    </citation>
    <scope>NUCLEOTIDE SEQUENCE [LARGE SCALE GENOMIC DNA]</scope>
    <source>
        <strain evidence="1">FAFU-HL-1</strain>
        <tissue evidence="1">Leaf</tissue>
    </source>
</reference>